<evidence type="ECO:0000313" key="3">
    <source>
        <dbReference type="EMBL" id="KAG5947188.1"/>
    </source>
</evidence>
<keyword evidence="4" id="KW-1185">Reference proteome</keyword>
<dbReference type="Pfam" id="PF24803">
    <property type="entry name" value="DUF7704"/>
    <property type="match status" value="1"/>
</dbReference>
<feature type="transmembrane region" description="Helical" evidence="1">
    <location>
        <begin position="69"/>
        <end position="89"/>
    </location>
</feature>
<protein>
    <recommendedName>
        <fullName evidence="2">DUF7704 domain-containing protein</fullName>
    </recommendedName>
</protein>
<feature type="transmembrane region" description="Helical" evidence="1">
    <location>
        <begin position="140"/>
        <end position="158"/>
    </location>
</feature>
<name>A0A9P7MII9_9HYPO</name>
<reference evidence="3 4" key="1">
    <citation type="journal article" date="2020" name="bioRxiv">
        <title>Whole genome comparisons of ergot fungi reveals the divergence and evolution of species within the genus Claviceps are the result of varying mechanisms driving genome evolution and host range expansion.</title>
        <authorList>
            <person name="Wyka S.A."/>
            <person name="Mondo S.J."/>
            <person name="Liu M."/>
            <person name="Dettman J."/>
            <person name="Nalam V."/>
            <person name="Broders K.D."/>
        </authorList>
    </citation>
    <scope>NUCLEOTIDE SEQUENCE [LARGE SCALE GENOMIC DNA]</scope>
    <source>
        <strain evidence="3 4">CCC 1485</strain>
    </source>
</reference>
<comment type="caution">
    <text evidence="3">The sequence shown here is derived from an EMBL/GenBank/DDBJ whole genome shotgun (WGS) entry which is preliminary data.</text>
</comment>
<evidence type="ECO:0000256" key="1">
    <source>
        <dbReference type="SAM" id="Phobius"/>
    </source>
</evidence>
<dbReference type="AlphaFoldDB" id="A0A9P7MII9"/>
<evidence type="ECO:0000313" key="4">
    <source>
        <dbReference type="Proteomes" id="UP000706124"/>
    </source>
</evidence>
<sequence length="168" mass="18767">MAPQQQIAFRLPFIYRFFFLLIEPLSALVGAFFTQFQQATYLRYLDARSAPAPPTGDIASTVLPLSTSVAMSLLANMHLLFALNEALVLRSTWDMRVWRTVLGMLLIADLGHLYSLKGLGLSIYYDVLGWNIGLWGNVPWVYVGAALRVCFLMGVGMGESKRSKSRSQ</sequence>
<accession>A0A9P7MII9</accession>
<dbReference type="EMBL" id="SRPO01000027">
    <property type="protein sequence ID" value="KAG5947188.1"/>
    <property type="molecule type" value="Genomic_DNA"/>
</dbReference>
<dbReference type="PANTHER" id="PTHR37019">
    <property type="entry name" value="CHROMOSOME 1, WHOLE GENOME SHOTGUN SEQUENCE"/>
    <property type="match status" value="1"/>
</dbReference>
<feature type="domain" description="DUF7704" evidence="2">
    <location>
        <begin position="9"/>
        <end position="155"/>
    </location>
</feature>
<keyword evidence="1" id="KW-1133">Transmembrane helix</keyword>
<keyword evidence="1" id="KW-0472">Membrane</keyword>
<dbReference type="OrthoDB" id="5313995at2759"/>
<feature type="transmembrane region" description="Helical" evidence="1">
    <location>
        <begin position="12"/>
        <end position="33"/>
    </location>
</feature>
<evidence type="ECO:0000259" key="2">
    <source>
        <dbReference type="Pfam" id="PF24803"/>
    </source>
</evidence>
<keyword evidence="1" id="KW-0812">Transmembrane</keyword>
<proteinExistence type="predicted"/>
<organism evidence="3 4">
    <name type="scientific">Claviceps pazoutovae</name>
    <dbReference type="NCBI Taxonomy" id="1649127"/>
    <lineage>
        <taxon>Eukaryota</taxon>
        <taxon>Fungi</taxon>
        <taxon>Dikarya</taxon>
        <taxon>Ascomycota</taxon>
        <taxon>Pezizomycotina</taxon>
        <taxon>Sordariomycetes</taxon>
        <taxon>Hypocreomycetidae</taxon>
        <taxon>Hypocreales</taxon>
        <taxon>Clavicipitaceae</taxon>
        <taxon>Claviceps</taxon>
    </lineage>
</organism>
<dbReference type="InterPro" id="IPR056121">
    <property type="entry name" value="DUF7704"/>
</dbReference>
<dbReference type="PANTHER" id="PTHR37019:SF1">
    <property type="entry name" value="EXPERA DOMAIN-CONTAINING PROTEIN"/>
    <property type="match status" value="1"/>
</dbReference>
<feature type="transmembrane region" description="Helical" evidence="1">
    <location>
        <begin position="101"/>
        <end position="125"/>
    </location>
</feature>
<gene>
    <name evidence="3" type="ORF">E4U60_003347</name>
</gene>
<dbReference type="Proteomes" id="UP000706124">
    <property type="component" value="Unassembled WGS sequence"/>
</dbReference>